<dbReference type="InterPro" id="IPR050266">
    <property type="entry name" value="AB_hydrolase_sf"/>
</dbReference>
<dbReference type="RefSeq" id="WP_044826441.1">
    <property type="nucleotide sequence ID" value="NZ_CP009687.1"/>
</dbReference>
<dbReference type="ESTHER" id="9clot-a0a0d8i665">
    <property type="family name" value="Zearalenone-hydrolase-fam2"/>
</dbReference>
<accession>A0A0D8I665</accession>
<dbReference type="Proteomes" id="UP000035704">
    <property type="component" value="Chromosome"/>
</dbReference>
<organism evidence="1 2">
    <name type="scientific">Clostridium aceticum</name>
    <dbReference type="NCBI Taxonomy" id="84022"/>
    <lineage>
        <taxon>Bacteria</taxon>
        <taxon>Bacillati</taxon>
        <taxon>Bacillota</taxon>
        <taxon>Clostridia</taxon>
        <taxon>Eubacteriales</taxon>
        <taxon>Clostridiaceae</taxon>
        <taxon>Clostridium</taxon>
    </lineage>
</organism>
<keyword evidence="1" id="KW-0378">Hydrolase</keyword>
<dbReference type="SUPFAM" id="SSF53474">
    <property type="entry name" value="alpha/beta-Hydrolases"/>
    <property type="match status" value="1"/>
</dbReference>
<name>A0A0D8I665_9CLOT</name>
<gene>
    <name evidence="1" type="ORF">CACET_c26400</name>
</gene>
<sequence length="352" mass="40349">MLKIFFICIAVIVAITIIAISIYAYTNMNYDKKPLLKTYEAGFEEKQIKLDDGTVLNYVEGPDNGPPLFLIHGQSMKWEDYARVLPDLAKYYHVYAIDCHGHGKSSHDSTKYTGVAMGKDFIWFIENVIGEAVVISGHSSGGILAAWVAANASELVLGLVLEDPPFFSVEPEEMQNTFVWYENMEVAHGFLNQSEVDDFVVYYLENSYMWGLFGDLRILLANSARKYREKNPGEPLKLRYVPYKWIHGTLYLDEFDLEFTETFYTGEWFEGLDQEETLSRIDVPTMYIKAETMYGKDGVLYAANSDEDAERVRNLIKGSKMITIKSGHDIHFEKPKEFVQIMVDFLNEVIMK</sequence>
<dbReference type="OrthoDB" id="9808398at2"/>
<reference evidence="1 2" key="1">
    <citation type="submission" date="2014-10" db="EMBL/GenBank/DDBJ databases">
        <title>Genome sequence of Clostridium aceticum DSM 1496.</title>
        <authorList>
            <person name="Poehlein A."/>
            <person name="Schiel-Bengelsdorf B."/>
            <person name="Gottschalk G."/>
            <person name="Duerre P."/>
            <person name="Daniel R."/>
        </authorList>
    </citation>
    <scope>NUCLEOTIDE SEQUENCE [LARGE SCALE GENOMIC DNA]</scope>
    <source>
        <strain evidence="1 2">DSM 1496</strain>
    </source>
</reference>
<keyword evidence="2" id="KW-1185">Reference proteome</keyword>
<dbReference type="PATRIC" id="fig|84022.5.peg.2605"/>
<dbReference type="EMBL" id="CP009687">
    <property type="protein sequence ID" value="AKL96085.1"/>
    <property type="molecule type" value="Genomic_DNA"/>
</dbReference>
<dbReference type="AlphaFoldDB" id="A0A0D8I665"/>
<dbReference type="PANTHER" id="PTHR43798">
    <property type="entry name" value="MONOACYLGLYCEROL LIPASE"/>
    <property type="match status" value="1"/>
</dbReference>
<proteinExistence type="predicted"/>
<dbReference type="InterPro" id="IPR000073">
    <property type="entry name" value="AB_hydrolase_1"/>
</dbReference>
<dbReference type="Gene3D" id="3.40.50.1820">
    <property type="entry name" value="alpha/beta hydrolase"/>
    <property type="match status" value="1"/>
</dbReference>
<protein>
    <submittedName>
        <fullName evidence="1">Alpha/beta hydrolase superfamily</fullName>
    </submittedName>
</protein>
<dbReference type="Pfam" id="PF00561">
    <property type="entry name" value="Abhydrolase_1"/>
    <property type="match status" value="1"/>
</dbReference>
<dbReference type="InterPro" id="IPR029058">
    <property type="entry name" value="AB_hydrolase_fold"/>
</dbReference>
<dbReference type="GO" id="GO:0016787">
    <property type="term" value="F:hydrolase activity"/>
    <property type="evidence" value="ECO:0007669"/>
    <property type="project" value="UniProtKB-KW"/>
</dbReference>
<evidence type="ECO:0000313" key="2">
    <source>
        <dbReference type="Proteomes" id="UP000035704"/>
    </source>
</evidence>
<dbReference type="KEGG" id="cace:CACET_c26400"/>
<dbReference type="STRING" id="84022.CACET_c26400"/>
<evidence type="ECO:0000313" key="1">
    <source>
        <dbReference type="EMBL" id="AKL96085.1"/>
    </source>
</evidence>